<dbReference type="SUPFAM" id="SSF88946">
    <property type="entry name" value="Sigma2 domain of RNA polymerase sigma factors"/>
    <property type="match status" value="1"/>
</dbReference>
<proteinExistence type="predicted"/>
<dbReference type="Gene3D" id="1.10.1740.10">
    <property type="match status" value="1"/>
</dbReference>
<keyword evidence="5" id="KW-1185">Reference proteome</keyword>
<reference evidence="4 5" key="1">
    <citation type="submission" date="2023-02" db="EMBL/GenBank/DDBJ databases">
        <title>Dictyobacter halimunensis sp. nov., a new member of the class Ktedonobacteria from forest soil in a geothermal area.</title>
        <authorList>
            <person name="Rachmania M.K."/>
            <person name="Ningsih F."/>
            <person name="Sakai Y."/>
            <person name="Yabe S."/>
            <person name="Yokota A."/>
            <person name="Sjamsuridzal W."/>
        </authorList>
    </citation>
    <scope>NUCLEOTIDE SEQUENCE [LARGE SCALE GENOMIC DNA]</scope>
    <source>
        <strain evidence="4 5">S3.2.2.5</strain>
    </source>
</reference>
<dbReference type="NCBIfam" id="TIGR02937">
    <property type="entry name" value="sigma70-ECF"/>
    <property type="match status" value="1"/>
</dbReference>
<dbReference type="InterPro" id="IPR013324">
    <property type="entry name" value="RNA_pol_sigma_r3/r4-like"/>
</dbReference>
<comment type="caution">
    <text evidence="4">The sequence shown here is derived from an EMBL/GenBank/DDBJ whole genome shotgun (WGS) entry which is preliminary data.</text>
</comment>
<dbReference type="Proteomes" id="UP001344906">
    <property type="component" value="Unassembled WGS sequence"/>
</dbReference>
<dbReference type="GO" id="GO:0000428">
    <property type="term" value="C:DNA-directed RNA polymerase complex"/>
    <property type="evidence" value="ECO:0007669"/>
    <property type="project" value="UniProtKB-KW"/>
</dbReference>
<dbReference type="NCBIfam" id="TIGR02957">
    <property type="entry name" value="SigX4"/>
    <property type="match status" value="1"/>
</dbReference>
<gene>
    <name evidence="4" type="ORF">KDH_73580</name>
</gene>
<dbReference type="SUPFAM" id="SSF88659">
    <property type="entry name" value="Sigma3 and sigma4 domains of RNA polymerase sigma factors"/>
    <property type="match status" value="1"/>
</dbReference>
<accession>A0ABQ6G1Y5</accession>
<dbReference type="InterPro" id="IPR052704">
    <property type="entry name" value="ECF_Sigma-70_Domain"/>
</dbReference>
<dbReference type="InterPro" id="IPR032710">
    <property type="entry name" value="NTF2-like_dom_sf"/>
</dbReference>
<feature type="domain" description="RNA polymerase sigma factor 70 region 4 type 2" evidence="3">
    <location>
        <begin position="114"/>
        <end position="161"/>
    </location>
</feature>
<dbReference type="SUPFAM" id="SSF54427">
    <property type="entry name" value="NTF2-like"/>
    <property type="match status" value="1"/>
</dbReference>
<dbReference type="InterPro" id="IPR013249">
    <property type="entry name" value="RNA_pol_sigma70_r4_t2"/>
</dbReference>
<dbReference type="PANTHER" id="PTHR30173">
    <property type="entry name" value="SIGMA 19 FACTOR"/>
    <property type="match status" value="1"/>
</dbReference>
<dbReference type="PANTHER" id="PTHR30173:SF36">
    <property type="entry name" value="ECF RNA POLYMERASE SIGMA FACTOR SIGJ"/>
    <property type="match status" value="1"/>
</dbReference>
<dbReference type="Gene3D" id="1.10.10.10">
    <property type="entry name" value="Winged helix-like DNA-binding domain superfamily/Winged helix DNA-binding domain"/>
    <property type="match status" value="1"/>
</dbReference>
<dbReference type="InterPro" id="IPR014284">
    <property type="entry name" value="RNA_pol_sigma-70_dom"/>
</dbReference>
<comment type="subunit">
    <text evidence="1">Interacts transiently with the RNA polymerase catalytic core formed by RpoA, RpoB, RpoC and RpoZ (2 alpha, 1 beta, 1 beta' and 1 omega subunit) to form the RNA polymerase holoenzyme that can initiate transcription.</text>
</comment>
<protein>
    <submittedName>
        <fullName evidence="4">DNA-directed RNA polymerase sigma-70 factor</fullName>
    </submittedName>
</protein>
<keyword evidence="4" id="KW-0240">DNA-directed RNA polymerase</keyword>
<dbReference type="Pfam" id="PF08281">
    <property type="entry name" value="Sigma70_r4_2"/>
    <property type="match status" value="1"/>
</dbReference>
<evidence type="ECO:0000313" key="4">
    <source>
        <dbReference type="EMBL" id="GLV60539.1"/>
    </source>
</evidence>
<evidence type="ECO:0000259" key="3">
    <source>
        <dbReference type="Pfam" id="PF08281"/>
    </source>
</evidence>
<dbReference type="InterPro" id="IPR014303">
    <property type="entry name" value="RNA_pol_sigma-70_ECF"/>
</dbReference>
<dbReference type="InterPro" id="IPR007627">
    <property type="entry name" value="RNA_pol_sigma70_r2"/>
</dbReference>
<keyword evidence="4" id="KW-0804">Transcription</keyword>
<dbReference type="EMBL" id="BSRI01000002">
    <property type="protein sequence ID" value="GLV60539.1"/>
    <property type="molecule type" value="Genomic_DNA"/>
</dbReference>
<dbReference type="Gene3D" id="3.10.450.50">
    <property type="match status" value="1"/>
</dbReference>
<name>A0ABQ6G1Y5_9CHLR</name>
<evidence type="ECO:0000259" key="2">
    <source>
        <dbReference type="Pfam" id="PF04542"/>
    </source>
</evidence>
<evidence type="ECO:0000256" key="1">
    <source>
        <dbReference type="ARBA" id="ARBA00011344"/>
    </source>
</evidence>
<dbReference type="InterPro" id="IPR013325">
    <property type="entry name" value="RNA_pol_sigma_r2"/>
</dbReference>
<sequence>MTVPEQNEQIFDQYRILLFSIAYRMLGSVSDAEDMVQETFVRWLQVDQQAVQSPKAYLSTVVVRLCIDYERSARVQREVYVGPWLPEPLQVGADSDLSRGIQLDESLSYAFLIMLQKLGPLERAVFLLREVFDYDYAQIAAIVEKSETNCRQVLRRAHQHLEQDRARFEVSREQQERLTSEFLSASLNGDMQGLLTLLAEDVVFTADSGGKIPAGLKPVRGADRVTRGMLGGMRLLPTGIQMRLEEINGQPAIIGYHDQRPYGVIILAVDGARIQRVYAILNPDKLAHLSDL</sequence>
<dbReference type="NCBIfam" id="NF007214">
    <property type="entry name" value="PRK09636.1"/>
    <property type="match status" value="1"/>
</dbReference>
<evidence type="ECO:0000313" key="5">
    <source>
        <dbReference type="Proteomes" id="UP001344906"/>
    </source>
</evidence>
<feature type="domain" description="RNA polymerase sigma-70 region 2" evidence="2">
    <location>
        <begin position="11"/>
        <end position="74"/>
    </location>
</feature>
<organism evidence="4 5">
    <name type="scientific">Dictyobacter halimunensis</name>
    <dbReference type="NCBI Taxonomy" id="3026934"/>
    <lineage>
        <taxon>Bacteria</taxon>
        <taxon>Bacillati</taxon>
        <taxon>Chloroflexota</taxon>
        <taxon>Ktedonobacteria</taxon>
        <taxon>Ktedonobacterales</taxon>
        <taxon>Dictyobacteraceae</taxon>
        <taxon>Dictyobacter</taxon>
    </lineage>
</organism>
<dbReference type="InterPro" id="IPR036388">
    <property type="entry name" value="WH-like_DNA-bd_sf"/>
</dbReference>
<dbReference type="Pfam" id="PF04542">
    <property type="entry name" value="Sigma70_r2"/>
    <property type="match status" value="1"/>
</dbReference>